<dbReference type="AlphaFoldDB" id="A0A0D9XGE7"/>
<dbReference type="EnsemblPlants" id="LPERR09G14600.1">
    <property type="protein sequence ID" value="LPERR09G14600.1"/>
    <property type="gene ID" value="LPERR09G14600"/>
</dbReference>
<proteinExistence type="inferred from homology"/>
<dbReference type="Gramene" id="LPERR09G14600.1">
    <property type="protein sequence ID" value="LPERR09G14600.1"/>
    <property type="gene ID" value="LPERR09G14600"/>
</dbReference>
<keyword evidence="8" id="KW-1185">Reference proteome</keyword>
<evidence type="ECO:0000256" key="3">
    <source>
        <dbReference type="ARBA" id="ARBA00022679"/>
    </source>
</evidence>
<reference evidence="7" key="3">
    <citation type="submission" date="2015-04" db="UniProtKB">
        <authorList>
            <consortium name="EnsemblPlants"/>
        </authorList>
    </citation>
    <scope>IDENTIFICATION</scope>
</reference>
<dbReference type="InterPro" id="IPR029044">
    <property type="entry name" value="Nucleotide-diphossugar_trans"/>
</dbReference>
<dbReference type="eggNOG" id="KOG2638">
    <property type="taxonomic scope" value="Eukaryota"/>
</dbReference>
<dbReference type="InterPro" id="IPR016267">
    <property type="entry name" value="UDPGP_trans"/>
</dbReference>
<keyword evidence="4" id="KW-0548">Nucleotidyltransferase</keyword>
<reference evidence="7 8" key="1">
    <citation type="submission" date="2012-08" db="EMBL/GenBank/DDBJ databases">
        <title>Oryza genome evolution.</title>
        <authorList>
            <person name="Wing R.A."/>
        </authorList>
    </citation>
    <scope>NUCLEOTIDE SEQUENCE</scope>
</reference>
<evidence type="ECO:0000313" key="7">
    <source>
        <dbReference type="EnsemblPlants" id="LPERR09G14600.1"/>
    </source>
</evidence>
<dbReference type="SUPFAM" id="SSF53448">
    <property type="entry name" value="Nucleotide-diphospho-sugar transferases"/>
    <property type="match status" value="1"/>
</dbReference>
<dbReference type="Pfam" id="PF01704">
    <property type="entry name" value="UDPGP"/>
    <property type="match status" value="1"/>
</dbReference>
<dbReference type="InterPro" id="IPR002618">
    <property type="entry name" value="UDPGP_fam"/>
</dbReference>
<dbReference type="GO" id="GO:0003983">
    <property type="term" value="F:UTP:glucose-1-phosphate uridylyltransferase activity"/>
    <property type="evidence" value="ECO:0007669"/>
    <property type="project" value="UniProtKB-EC"/>
</dbReference>
<dbReference type="HOGENOM" id="CLU_765854_0_0_1"/>
<accession>A0A0D9XGE7</accession>
<name>A0A0D9XGE7_9ORYZ</name>
<evidence type="ECO:0000256" key="5">
    <source>
        <dbReference type="ARBA" id="ARBA00048128"/>
    </source>
</evidence>
<feature type="compositionally biased region" description="Pro residues" evidence="6">
    <location>
        <begin position="1"/>
        <end position="17"/>
    </location>
</feature>
<organism evidence="7 8">
    <name type="scientific">Leersia perrieri</name>
    <dbReference type="NCBI Taxonomy" id="77586"/>
    <lineage>
        <taxon>Eukaryota</taxon>
        <taxon>Viridiplantae</taxon>
        <taxon>Streptophyta</taxon>
        <taxon>Embryophyta</taxon>
        <taxon>Tracheophyta</taxon>
        <taxon>Spermatophyta</taxon>
        <taxon>Magnoliopsida</taxon>
        <taxon>Liliopsida</taxon>
        <taxon>Poales</taxon>
        <taxon>Poaceae</taxon>
        <taxon>BOP clade</taxon>
        <taxon>Oryzoideae</taxon>
        <taxon>Oryzeae</taxon>
        <taxon>Oryzinae</taxon>
        <taxon>Leersia</taxon>
    </lineage>
</organism>
<feature type="region of interest" description="Disordered" evidence="6">
    <location>
        <begin position="1"/>
        <end position="26"/>
    </location>
</feature>
<dbReference type="Proteomes" id="UP000032180">
    <property type="component" value="Chromosome 9"/>
</dbReference>
<evidence type="ECO:0000256" key="2">
    <source>
        <dbReference type="ARBA" id="ARBA00012415"/>
    </source>
</evidence>
<evidence type="ECO:0000256" key="1">
    <source>
        <dbReference type="ARBA" id="ARBA00010401"/>
    </source>
</evidence>
<dbReference type="STRING" id="77586.A0A0D9XGE7"/>
<dbReference type="GO" id="GO:0006011">
    <property type="term" value="P:UDP-alpha-D-glucose metabolic process"/>
    <property type="evidence" value="ECO:0007669"/>
    <property type="project" value="InterPro"/>
</dbReference>
<dbReference type="Gene3D" id="3.90.550.10">
    <property type="entry name" value="Spore Coat Polysaccharide Biosynthesis Protein SpsA, Chain A"/>
    <property type="match status" value="1"/>
</dbReference>
<sequence>MEPERQPPPPPPPPPQPALMDTELPRPQKLDRLRQSVPLIKGISDIDSEGFLRMAARYLSNEHGGRIYAKPEKEVMVQYDTICEVAKDRVKTSEAGRVASAPELPHEIQGEDLEIKKMLDRLVVLKINAESGKRMGSRSPRTLIKFPDGSIPLDHFVKEIESLNIAYKCDIPLLVMNSFMTMDDTLKVITRYKDSNVKLFLFSQSCQLTKSVQSKYPAIDDNFYPVAFNGKYPDDCWYPPGDGDVYASLYNNRRLHNGNKFVFIASGDNLGATIDLSIQPYVGGLRIIKLETDAEDAQKTKDEVRSVWYENMFWFGTVICYGFVVRRRRHLRHMPAALPVDARRWADEGDAEILIQSGMETA</sequence>
<dbReference type="PANTHER" id="PTHR43511">
    <property type="match status" value="1"/>
</dbReference>
<evidence type="ECO:0000313" key="8">
    <source>
        <dbReference type="Proteomes" id="UP000032180"/>
    </source>
</evidence>
<comment type="catalytic activity">
    <reaction evidence="5">
        <text>alpha-D-glucose 1-phosphate + UTP + H(+) = UDP-alpha-D-glucose + diphosphate</text>
        <dbReference type="Rhea" id="RHEA:19889"/>
        <dbReference type="ChEBI" id="CHEBI:15378"/>
        <dbReference type="ChEBI" id="CHEBI:33019"/>
        <dbReference type="ChEBI" id="CHEBI:46398"/>
        <dbReference type="ChEBI" id="CHEBI:58601"/>
        <dbReference type="ChEBI" id="CHEBI:58885"/>
        <dbReference type="EC" id="2.7.7.9"/>
    </reaction>
</comment>
<comment type="similarity">
    <text evidence="1">Belongs to the UDPGP type 1 family.</text>
</comment>
<reference evidence="8" key="2">
    <citation type="submission" date="2013-12" db="EMBL/GenBank/DDBJ databases">
        <authorList>
            <person name="Yu Y."/>
            <person name="Lee S."/>
            <person name="de Baynast K."/>
            <person name="Wissotski M."/>
            <person name="Liu L."/>
            <person name="Talag J."/>
            <person name="Goicoechea J."/>
            <person name="Angelova A."/>
            <person name="Jetty R."/>
            <person name="Kudrna D."/>
            <person name="Golser W."/>
            <person name="Rivera L."/>
            <person name="Zhang J."/>
            <person name="Wing R."/>
        </authorList>
    </citation>
    <scope>NUCLEOTIDE SEQUENCE</scope>
</reference>
<protein>
    <recommendedName>
        <fullName evidence="2">UTP--glucose-1-phosphate uridylyltransferase</fullName>
        <ecNumber evidence="2">2.7.7.9</ecNumber>
    </recommendedName>
</protein>
<evidence type="ECO:0000256" key="4">
    <source>
        <dbReference type="ARBA" id="ARBA00022695"/>
    </source>
</evidence>
<evidence type="ECO:0000256" key="6">
    <source>
        <dbReference type="SAM" id="MobiDB-lite"/>
    </source>
</evidence>
<keyword evidence="3" id="KW-0808">Transferase</keyword>
<dbReference type="EC" id="2.7.7.9" evidence="2"/>